<evidence type="ECO:0000313" key="3">
    <source>
        <dbReference type="Proteomes" id="UP000678281"/>
    </source>
</evidence>
<dbReference type="InterPro" id="IPR000182">
    <property type="entry name" value="GNAT_dom"/>
</dbReference>
<gene>
    <name evidence="2" type="ORF">KD146_09930</name>
</gene>
<evidence type="ECO:0000259" key="1">
    <source>
        <dbReference type="PROSITE" id="PS51186"/>
    </source>
</evidence>
<dbReference type="AlphaFoldDB" id="A0A942IE58"/>
<proteinExistence type="predicted"/>
<reference evidence="2" key="1">
    <citation type="submission" date="2021-04" db="EMBL/GenBank/DDBJ databases">
        <title>Devosia litorisediminis sp. nov., isolated from a sand dune.</title>
        <authorList>
            <person name="Park S."/>
            <person name="Yoon J.-H."/>
        </authorList>
    </citation>
    <scope>NUCLEOTIDE SEQUENCE</scope>
    <source>
        <strain evidence="2">BSSL-BM10</strain>
    </source>
</reference>
<feature type="domain" description="N-acetyltransferase" evidence="1">
    <location>
        <begin position="11"/>
        <end position="171"/>
    </location>
</feature>
<dbReference type="Pfam" id="PF13302">
    <property type="entry name" value="Acetyltransf_3"/>
    <property type="match status" value="1"/>
</dbReference>
<dbReference type="CDD" id="cd04301">
    <property type="entry name" value="NAT_SF"/>
    <property type="match status" value="1"/>
</dbReference>
<dbReference type="InterPro" id="IPR016181">
    <property type="entry name" value="Acyl_CoA_acyltransferase"/>
</dbReference>
<organism evidence="2 3">
    <name type="scientific">Devosia litorisediminis</name>
    <dbReference type="NCBI Taxonomy" id="2829817"/>
    <lineage>
        <taxon>Bacteria</taxon>
        <taxon>Pseudomonadati</taxon>
        <taxon>Pseudomonadota</taxon>
        <taxon>Alphaproteobacteria</taxon>
        <taxon>Hyphomicrobiales</taxon>
        <taxon>Devosiaceae</taxon>
        <taxon>Devosia</taxon>
    </lineage>
</organism>
<name>A0A942IE58_9HYPH</name>
<dbReference type="SUPFAM" id="SSF55729">
    <property type="entry name" value="Acyl-CoA N-acyltransferases (Nat)"/>
    <property type="match status" value="1"/>
</dbReference>
<dbReference type="InterPro" id="IPR051531">
    <property type="entry name" value="N-acetyltransferase"/>
</dbReference>
<dbReference type="PANTHER" id="PTHR43792">
    <property type="entry name" value="GNAT FAMILY, PUTATIVE (AFU_ORTHOLOGUE AFUA_3G00765)-RELATED-RELATED"/>
    <property type="match status" value="1"/>
</dbReference>
<protein>
    <submittedName>
        <fullName evidence="2">GNAT family N-acetyltransferase</fullName>
    </submittedName>
</protein>
<sequence length="171" mass="18932">MPAPTLRTERLILRGHTRADFAACCALWAHPEVVRYITGHPSPPEEVWARIMRYVGHWELLGFGYWLVTDARSGAVMGEAGLANHLRKCEPPLGDTPEAGWIVLPQYQGHGYAREAVSAVLDWARAQGLGRTVCLIDPANTASLRLGEILGYREYARTLLKGSPSIMLERA</sequence>
<evidence type="ECO:0000313" key="2">
    <source>
        <dbReference type="EMBL" id="MBS3849010.1"/>
    </source>
</evidence>
<dbReference type="EMBL" id="JAGXTP010000001">
    <property type="protein sequence ID" value="MBS3849010.1"/>
    <property type="molecule type" value="Genomic_DNA"/>
</dbReference>
<dbReference type="GO" id="GO:0016747">
    <property type="term" value="F:acyltransferase activity, transferring groups other than amino-acyl groups"/>
    <property type="evidence" value="ECO:0007669"/>
    <property type="project" value="InterPro"/>
</dbReference>
<dbReference type="Gene3D" id="3.40.630.30">
    <property type="match status" value="1"/>
</dbReference>
<comment type="caution">
    <text evidence="2">The sequence shown here is derived from an EMBL/GenBank/DDBJ whole genome shotgun (WGS) entry which is preliminary data.</text>
</comment>
<dbReference type="RefSeq" id="WP_212658512.1">
    <property type="nucleotide sequence ID" value="NZ_JAGXTP010000001.1"/>
</dbReference>
<accession>A0A942IE58</accession>
<dbReference type="PANTHER" id="PTHR43792:SF16">
    <property type="entry name" value="N-ACETYLTRANSFERASE DOMAIN-CONTAINING PROTEIN"/>
    <property type="match status" value="1"/>
</dbReference>
<dbReference type="PROSITE" id="PS51186">
    <property type="entry name" value="GNAT"/>
    <property type="match status" value="1"/>
</dbReference>
<keyword evidence="3" id="KW-1185">Reference proteome</keyword>
<dbReference type="Proteomes" id="UP000678281">
    <property type="component" value="Unassembled WGS sequence"/>
</dbReference>